<dbReference type="GO" id="GO:0016787">
    <property type="term" value="F:hydrolase activity"/>
    <property type="evidence" value="ECO:0007669"/>
    <property type="project" value="UniProtKB-KW"/>
</dbReference>
<keyword evidence="4" id="KW-0255">Endonuclease</keyword>
<evidence type="ECO:0000313" key="10">
    <source>
        <dbReference type="Proteomes" id="UP000321393"/>
    </source>
</evidence>
<protein>
    <recommendedName>
        <fullName evidence="7">Reverse transcriptase RNase H-like domain-containing protein</fullName>
    </recommendedName>
</protein>
<keyword evidence="6" id="KW-0695">RNA-directed DNA polymerase</keyword>
<dbReference type="Pfam" id="PF17917">
    <property type="entry name" value="RT_RNaseH"/>
    <property type="match status" value="1"/>
</dbReference>
<organism evidence="9 11">
    <name type="scientific">Cucumis melo var. makuwa</name>
    <name type="common">Oriental melon</name>
    <dbReference type="NCBI Taxonomy" id="1194695"/>
    <lineage>
        <taxon>Eukaryota</taxon>
        <taxon>Viridiplantae</taxon>
        <taxon>Streptophyta</taxon>
        <taxon>Embryophyta</taxon>
        <taxon>Tracheophyta</taxon>
        <taxon>Spermatophyta</taxon>
        <taxon>Magnoliopsida</taxon>
        <taxon>eudicotyledons</taxon>
        <taxon>Gunneridae</taxon>
        <taxon>Pentapetalae</taxon>
        <taxon>rosids</taxon>
        <taxon>fabids</taxon>
        <taxon>Cucurbitales</taxon>
        <taxon>Cucurbitaceae</taxon>
        <taxon>Benincaseae</taxon>
        <taxon>Cucumis</taxon>
    </lineage>
</organism>
<evidence type="ECO:0000256" key="4">
    <source>
        <dbReference type="ARBA" id="ARBA00022759"/>
    </source>
</evidence>
<evidence type="ECO:0000313" key="8">
    <source>
        <dbReference type="EMBL" id="KAA0052867.1"/>
    </source>
</evidence>
<dbReference type="EMBL" id="SSTD01014234">
    <property type="protein sequence ID" value="TYK04358.1"/>
    <property type="molecule type" value="Genomic_DNA"/>
</dbReference>
<dbReference type="OrthoDB" id="1194521at2759"/>
<evidence type="ECO:0000256" key="2">
    <source>
        <dbReference type="ARBA" id="ARBA00022695"/>
    </source>
</evidence>
<reference evidence="10 11" key="1">
    <citation type="submission" date="2019-08" db="EMBL/GenBank/DDBJ databases">
        <title>Draft genome sequences of two oriental melons (Cucumis melo L. var makuwa).</title>
        <authorList>
            <person name="Kwon S.-Y."/>
        </authorList>
    </citation>
    <scope>NUCLEOTIDE SEQUENCE [LARGE SCALE GENOMIC DNA]</scope>
    <source>
        <strain evidence="11">cv. Chang Bougi</strain>
        <strain evidence="10">cv. SW 3</strain>
        <tissue evidence="9">Leaf</tissue>
    </source>
</reference>
<evidence type="ECO:0000313" key="9">
    <source>
        <dbReference type="EMBL" id="TYK04358.1"/>
    </source>
</evidence>
<evidence type="ECO:0000256" key="1">
    <source>
        <dbReference type="ARBA" id="ARBA00022679"/>
    </source>
</evidence>
<name>A0A5D3BZB6_CUCMM</name>
<evidence type="ECO:0000256" key="5">
    <source>
        <dbReference type="ARBA" id="ARBA00022801"/>
    </source>
</evidence>
<keyword evidence="1" id="KW-0808">Transferase</keyword>
<keyword evidence="5" id="KW-0378">Hydrolase</keyword>
<dbReference type="InterPro" id="IPR043502">
    <property type="entry name" value="DNA/RNA_pol_sf"/>
</dbReference>
<dbReference type="PANTHER" id="PTHR34072">
    <property type="entry name" value="ENZYMATIC POLYPROTEIN-RELATED"/>
    <property type="match status" value="1"/>
</dbReference>
<dbReference type="AlphaFoldDB" id="A0A5D3BZB6"/>
<keyword evidence="3" id="KW-0540">Nuclease</keyword>
<dbReference type="GO" id="GO:0003964">
    <property type="term" value="F:RNA-directed DNA polymerase activity"/>
    <property type="evidence" value="ECO:0007669"/>
    <property type="project" value="UniProtKB-KW"/>
</dbReference>
<dbReference type="GO" id="GO:0004519">
    <property type="term" value="F:endonuclease activity"/>
    <property type="evidence" value="ECO:0007669"/>
    <property type="project" value="UniProtKB-KW"/>
</dbReference>
<accession>A0A5D3BZB6</accession>
<dbReference type="EMBL" id="SSTE01010037">
    <property type="protein sequence ID" value="KAA0052867.1"/>
    <property type="molecule type" value="Genomic_DNA"/>
</dbReference>
<dbReference type="Gene3D" id="3.10.20.370">
    <property type="match status" value="1"/>
</dbReference>
<dbReference type="SUPFAM" id="SSF56672">
    <property type="entry name" value="DNA/RNA polymerases"/>
    <property type="match status" value="1"/>
</dbReference>
<evidence type="ECO:0000313" key="11">
    <source>
        <dbReference type="Proteomes" id="UP000321947"/>
    </source>
</evidence>
<evidence type="ECO:0000256" key="3">
    <source>
        <dbReference type="ARBA" id="ARBA00022722"/>
    </source>
</evidence>
<evidence type="ECO:0000256" key="6">
    <source>
        <dbReference type="ARBA" id="ARBA00022918"/>
    </source>
</evidence>
<proteinExistence type="predicted"/>
<feature type="domain" description="Reverse transcriptase RNase H-like" evidence="7">
    <location>
        <begin position="2"/>
        <end position="87"/>
    </location>
</feature>
<sequence length="89" mass="10380">MSHVAIGAMLGQKKNKVIHHIYYASKTLKEAQENYTTTEKLLTVVFAIKKFRNYITGSKVTVHFHHSAIRYLVAKKDAKLRLIRWILLR</sequence>
<dbReference type="PANTHER" id="PTHR34072:SF57">
    <property type="entry name" value="RNA-DIRECTED DNA POLYMERASE"/>
    <property type="match status" value="1"/>
</dbReference>
<dbReference type="Proteomes" id="UP000321393">
    <property type="component" value="Unassembled WGS sequence"/>
</dbReference>
<evidence type="ECO:0000259" key="7">
    <source>
        <dbReference type="Pfam" id="PF17917"/>
    </source>
</evidence>
<dbReference type="Proteomes" id="UP000321947">
    <property type="component" value="Unassembled WGS sequence"/>
</dbReference>
<comment type="caution">
    <text evidence="9">The sequence shown here is derived from an EMBL/GenBank/DDBJ whole genome shotgun (WGS) entry which is preliminary data.</text>
</comment>
<keyword evidence="2" id="KW-0548">Nucleotidyltransferase</keyword>
<dbReference type="InterPro" id="IPR041373">
    <property type="entry name" value="RT_RNaseH"/>
</dbReference>
<gene>
    <name evidence="9" type="ORF">E5676_scaffold675G00250</name>
    <name evidence="8" type="ORF">E6C27_scaffold33G00240</name>
</gene>